<dbReference type="InterPro" id="IPR005823">
    <property type="entry name" value="Ribosomal_uL13_bac-type"/>
</dbReference>
<evidence type="ECO:0000256" key="4">
    <source>
        <dbReference type="ARBA" id="ARBA00023274"/>
    </source>
</evidence>
<dbReference type="EMBL" id="BJYT01000007">
    <property type="protein sequence ID" value="GEO09731.1"/>
    <property type="molecule type" value="Genomic_DNA"/>
</dbReference>
<keyword evidence="4 6" id="KW-0687">Ribonucleoprotein</keyword>
<dbReference type="Pfam" id="PF00572">
    <property type="entry name" value="Ribosomal_L13"/>
    <property type="match status" value="1"/>
</dbReference>
<evidence type="ECO:0000313" key="10">
    <source>
        <dbReference type="Proteomes" id="UP000321513"/>
    </source>
</evidence>
<dbReference type="GO" id="GO:0003729">
    <property type="term" value="F:mRNA binding"/>
    <property type="evidence" value="ECO:0007669"/>
    <property type="project" value="TreeGrafter"/>
</dbReference>
<comment type="function">
    <text evidence="6 8">This protein is one of the early assembly proteins of the 50S ribosomal subunit, although it is not seen to bind rRNA by itself. It is important during the early stages of 50S assembly.</text>
</comment>
<evidence type="ECO:0000256" key="3">
    <source>
        <dbReference type="ARBA" id="ARBA00022980"/>
    </source>
</evidence>
<sequence length="169" mass="19348">MLLPSPSIKNWWDSTNEIKNYTMSKLHFTTKSANEATVQRNWYVVDGTNQTVGRICAKIAAVLRGKNKAYYTPHVDCGDFVVVINCDKVKLTGNKMDEKEYMHYTGYPGGQKVEIAKDLLKRRPEVIVERAVKGMLPKNRLGRKMYKKLFVYAGDKHPHTAQQPQPLTF</sequence>
<accession>A0A512BCP7</accession>
<evidence type="ECO:0000256" key="7">
    <source>
        <dbReference type="RuleBase" id="RU003877"/>
    </source>
</evidence>
<dbReference type="CDD" id="cd00392">
    <property type="entry name" value="Ribosomal_L13"/>
    <property type="match status" value="1"/>
</dbReference>
<dbReference type="PANTHER" id="PTHR11545">
    <property type="entry name" value="RIBOSOMAL PROTEIN L13"/>
    <property type="match status" value="1"/>
</dbReference>
<reference evidence="9 10" key="1">
    <citation type="submission" date="2019-07" db="EMBL/GenBank/DDBJ databases">
        <title>Whole genome shotgun sequence of Segetibacter aerophilus NBRC 106135.</title>
        <authorList>
            <person name="Hosoyama A."/>
            <person name="Uohara A."/>
            <person name="Ohji S."/>
            <person name="Ichikawa N."/>
        </authorList>
    </citation>
    <scope>NUCLEOTIDE SEQUENCE [LARGE SCALE GENOMIC DNA]</scope>
    <source>
        <strain evidence="9 10">NBRC 106135</strain>
    </source>
</reference>
<evidence type="ECO:0000256" key="2">
    <source>
        <dbReference type="ARBA" id="ARBA00011838"/>
    </source>
</evidence>
<dbReference type="InterPro" id="IPR036899">
    <property type="entry name" value="Ribosomal_uL13_sf"/>
</dbReference>
<dbReference type="NCBIfam" id="TIGR01066">
    <property type="entry name" value="rplM_bact"/>
    <property type="match status" value="1"/>
</dbReference>
<keyword evidence="10" id="KW-1185">Reference proteome</keyword>
<dbReference type="InterPro" id="IPR005822">
    <property type="entry name" value="Ribosomal_uL13"/>
</dbReference>
<dbReference type="HAMAP" id="MF_01366">
    <property type="entry name" value="Ribosomal_uL13"/>
    <property type="match status" value="1"/>
</dbReference>
<evidence type="ECO:0000256" key="8">
    <source>
        <dbReference type="RuleBase" id="RU003878"/>
    </source>
</evidence>
<proteinExistence type="inferred from homology"/>
<comment type="caution">
    <text evidence="9">The sequence shown here is derived from an EMBL/GenBank/DDBJ whole genome shotgun (WGS) entry which is preliminary data.</text>
</comment>
<dbReference type="GO" id="GO:0017148">
    <property type="term" value="P:negative regulation of translation"/>
    <property type="evidence" value="ECO:0007669"/>
    <property type="project" value="TreeGrafter"/>
</dbReference>
<gene>
    <name evidence="6 8 9" type="primary">rplM</name>
    <name evidence="9" type="ORF">SAE01_22270</name>
</gene>
<dbReference type="GO" id="GO:0006412">
    <property type="term" value="P:translation"/>
    <property type="evidence" value="ECO:0007669"/>
    <property type="project" value="UniProtKB-UniRule"/>
</dbReference>
<dbReference type="GO" id="GO:0022625">
    <property type="term" value="C:cytosolic large ribosomal subunit"/>
    <property type="evidence" value="ECO:0007669"/>
    <property type="project" value="TreeGrafter"/>
</dbReference>
<dbReference type="GO" id="GO:0003735">
    <property type="term" value="F:structural constituent of ribosome"/>
    <property type="evidence" value="ECO:0007669"/>
    <property type="project" value="InterPro"/>
</dbReference>
<name>A0A512BCP7_9BACT</name>
<dbReference type="PROSITE" id="PS00783">
    <property type="entry name" value="RIBOSOMAL_L13"/>
    <property type="match status" value="1"/>
</dbReference>
<keyword evidence="3 6" id="KW-0689">Ribosomal protein</keyword>
<dbReference type="PANTHER" id="PTHR11545:SF2">
    <property type="entry name" value="LARGE RIBOSOMAL SUBUNIT PROTEIN UL13M"/>
    <property type="match status" value="1"/>
</dbReference>
<dbReference type="Proteomes" id="UP000321513">
    <property type="component" value="Unassembled WGS sequence"/>
</dbReference>
<comment type="subunit">
    <text evidence="2 6">Part of the 50S ribosomal subunit.</text>
</comment>
<evidence type="ECO:0000256" key="6">
    <source>
        <dbReference type="HAMAP-Rule" id="MF_01366"/>
    </source>
</evidence>
<dbReference type="SUPFAM" id="SSF52161">
    <property type="entry name" value="Ribosomal protein L13"/>
    <property type="match status" value="1"/>
</dbReference>
<evidence type="ECO:0000256" key="1">
    <source>
        <dbReference type="ARBA" id="ARBA00006227"/>
    </source>
</evidence>
<evidence type="ECO:0000256" key="5">
    <source>
        <dbReference type="ARBA" id="ARBA00035201"/>
    </source>
</evidence>
<evidence type="ECO:0000313" key="9">
    <source>
        <dbReference type="EMBL" id="GEO09731.1"/>
    </source>
</evidence>
<comment type="similarity">
    <text evidence="1 6 7">Belongs to the universal ribosomal protein uL13 family.</text>
</comment>
<organism evidence="9 10">
    <name type="scientific">Segetibacter aerophilus</name>
    <dbReference type="NCBI Taxonomy" id="670293"/>
    <lineage>
        <taxon>Bacteria</taxon>
        <taxon>Pseudomonadati</taxon>
        <taxon>Bacteroidota</taxon>
        <taxon>Chitinophagia</taxon>
        <taxon>Chitinophagales</taxon>
        <taxon>Chitinophagaceae</taxon>
        <taxon>Segetibacter</taxon>
    </lineage>
</organism>
<dbReference type="InterPro" id="IPR023563">
    <property type="entry name" value="Ribosomal_uL13_CS"/>
</dbReference>
<protein>
    <recommendedName>
        <fullName evidence="5 6">Large ribosomal subunit protein uL13</fullName>
    </recommendedName>
</protein>
<dbReference type="Gene3D" id="3.90.1180.10">
    <property type="entry name" value="Ribosomal protein L13"/>
    <property type="match status" value="1"/>
</dbReference>
<dbReference type="FunFam" id="3.90.1180.10:FF:000001">
    <property type="entry name" value="50S ribosomal protein L13"/>
    <property type="match status" value="1"/>
</dbReference>
<dbReference type="AlphaFoldDB" id="A0A512BCP7"/>